<dbReference type="Proteomes" id="UP000002139">
    <property type="component" value="Chromosome"/>
</dbReference>
<dbReference type="GO" id="GO:0009253">
    <property type="term" value="P:peptidoglycan catabolic process"/>
    <property type="evidence" value="ECO:0007669"/>
    <property type="project" value="InterPro"/>
</dbReference>
<dbReference type="OrthoDB" id="5498019at2"/>
<dbReference type="GO" id="GO:0016052">
    <property type="term" value="P:carbohydrate catabolic process"/>
    <property type="evidence" value="ECO:0007669"/>
    <property type="project" value="TreeGrafter"/>
</dbReference>
<dbReference type="BioCyc" id="SCEL448385:SCE_RS50025-MONOMER"/>
<dbReference type="Pfam" id="PF01183">
    <property type="entry name" value="Glyco_hydro_25"/>
    <property type="match status" value="1"/>
</dbReference>
<evidence type="ECO:0000313" key="6">
    <source>
        <dbReference type="Proteomes" id="UP000002139"/>
    </source>
</evidence>
<dbReference type="EMBL" id="AM746676">
    <property type="protein sequence ID" value="CAN98404.1"/>
    <property type="molecule type" value="Genomic_DNA"/>
</dbReference>
<dbReference type="SUPFAM" id="SSF47090">
    <property type="entry name" value="PGBD-like"/>
    <property type="match status" value="1"/>
</dbReference>
<protein>
    <recommendedName>
        <fullName evidence="4">Peptidoglycan binding-like domain-containing protein</fullName>
    </recommendedName>
</protein>
<accession>A9FN96</accession>
<reference evidence="5 6" key="1">
    <citation type="journal article" date="2007" name="Nat. Biotechnol.">
        <title>Complete genome sequence of the myxobacterium Sorangium cellulosum.</title>
        <authorList>
            <person name="Schneiker S."/>
            <person name="Perlova O."/>
            <person name="Kaiser O."/>
            <person name="Gerth K."/>
            <person name="Alici A."/>
            <person name="Altmeyer M.O."/>
            <person name="Bartels D."/>
            <person name="Bekel T."/>
            <person name="Beyer S."/>
            <person name="Bode E."/>
            <person name="Bode H.B."/>
            <person name="Bolten C.J."/>
            <person name="Choudhuri J.V."/>
            <person name="Doss S."/>
            <person name="Elnakady Y.A."/>
            <person name="Frank B."/>
            <person name="Gaigalat L."/>
            <person name="Goesmann A."/>
            <person name="Groeger C."/>
            <person name="Gross F."/>
            <person name="Jelsbak L."/>
            <person name="Jelsbak L."/>
            <person name="Kalinowski J."/>
            <person name="Kegler C."/>
            <person name="Knauber T."/>
            <person name="Konietzny S."/>
            <person name="Kopp M."/>
            <person name="Krause L."/>
            <person name="Krug D."/>
            <person name="Linke B."/>
            <person name="Mahmud T."/>
            <person name="Martinez-Arias R."/>
            <person name="McHardy A.C."/>
            <person name="Merai M."/>
            <person name="Meyer F."/>
            <person name="Mormann S."/>
            <person name="Munoz-Dorado J."/>
            <person name="Perez J."/>
            <person name="Pradella S."/>
            <person name="Rachid S."/>
            <person name="Raddatz G."/>
            <person name="Rosenau F."/>
            <person name="Rueckert C."/>
            <person name="Sasse F."/>
            <person name="Scharfe M."/>
            <person name="Schuster S.C."/>
            <person name="Suen G."/>
            <person name="Treuner-Lange A."/>
            <person name="Velicer G.J."/>
            <person name="Vorholter F.-J."/>
            <person name="Weissman K.J."/>
            <person name="Welch R.D."/>
            <person name="Wenzel S.C."/>
            <person name="Whitworth D.E."/>
            <person name="Wilhelm S."/>
            <person name="Wittmann C."/>
            <person name="Bloecker H."/>
            <person name="Puehler A."/>
            <person name="Mueller R."/>
        </authorList>
    </citation>
    <scope>NUCLEOTIDE SEQUENCE [LARGE SCALE GENOMIC DNA]</scope>
    <source>
        <strain evidence="6">So ce56</strain>
    </source>
</reference>
<dbReference type="RefSeq" id="WP_012240843.1">
    <property type="nucleotide sequence ID" value="NC_010162.1"/>
</dbReference>
<dbReference type="InterPro" id="IPR036365">
    <property type="entry name" value="PGBD-like_sf"/>
</dbReference>
<dbReference type="InterPro" id="IPR038765">
    <property type="entry name" value="Papain-like_cys_pep_sf"/>
</dbReference>
<dbReference type="CDD" id="cd00599">
    <property type="entry name" value="GH25_muramidase"/>
    <property type="match status" value="1"/>
</dbReference>
<dbReference type="GO" id="GO:0003796">
    <property type="term" value="F:lysozyme activity"/>
    <property type="evidence" value="ECO:0007669"/>
    <property type="project" value="InterPro"/>
</dbReference>
<sequence>MLSGADVSVHQGSIQWDAFASRLDFVFIRATYGIEGVDRKFATNRAEAARCGLLRGYYHYALPRLDAAEQAQRLCSAVGDLEPGELDMVLDLEETQHAGDNGHVWTSQDTLALQVWTRRFVQEVKSRYPGRSVILYTRHNFWHDHLGGSSEFVDCPLWIANYTYGLDSVRARPPANPKDWADWARRKPLRAWDPWSAWSFWQITAKAVMPGVRTNTVDANLFNGTVSDLRRLARLEAGSVTSEPLPTADALCQKLLSQADDRYIFGHEVRLTDPNPSAFDCSELIEWGCAQLAVEPTMPDGSWMQARHVKAARLLMPVDTAIATRGALLFRFSADPFTGGRPEHAHVAMSLGDGRTIEARDTAHGVGVFPALERGWTHAGRIPGLDYGATPPGGGLARGAKGPEVKAWQQHLLTWRAGLLPRFGADGEFGAETEAATRIFQQEMGLPVTGAVGPETREAMQRALPRPPCALELPRALGRALMGIVGQGAAAGGAARAAGPQAELQGAASGSMAVATPGHDAAGVRSYTFAESGFRFTVTATPEPVAAARANDAGGAVAFFASSQAQPGSARLAPVFDGTGLDWLPPRDPGALTGTRFYEQVRGLSLAAREELFLQEVLRGNVPSFLRRFHRVTVEAPDGKRGVAYVCADYLAIGPDTDFLRMPLTGVTAQRVADACGCVLPTKKLVKDIYAASRKQTAIPFNPQDGTKVERFRDHHLAIEQHRVGELGELLAGHKKDVVVTNRLHHHARRLAIFGFYKADGKPWQPLDTSLRRRLPHEDTYADYSHGVRLIGGLMALGSEQRCVADVLLDPALCGLVSDEGIISVPRYEVHPLG</sequence>
<dbReference type="InterPro" id="IPR018077">
    <property type="entry name" value="Glyco_hydro_fam25_subgr"/>
</dbReference>
<dbReference type="CAZy" id="GH25">
    <property type="family name" value="Glycoside Hydrolase Family 25"/>
</dbReference>
<dbReference type="InterPro" id="IPR017853">
    <property type="entry name" value="GH"/>
</dbReference>
<dbReference type="InterPro" id="IPR002477">
    <property type="entry name" value="Peptidoglycan-bd-like"/>
</dbReference>
<keyword evidence="6" id="KW-1185">Reference proteome</keyword>
<dbReference type="KEGG" id="scl:sce8234"/>
<evidence type="ECO:0000259" key="4">
    <source>
        <dbReference type="Pfam" id="PF01471"/>
    </source>
</evidence>
<proteinExistence type="inferred from homology"/>
<evidence type="ECO:0000256" key="2">
    <source>
        <dbReference type="ARBA" id="ARBA00022801"/>
    </source>
</evidence>
<evidence type="ECO:0000256" key="3">
    <source>
        <dbReference type="ARBA" id="ARBA00023295"/>
    </source>
</evidence>
<dbReference type="SUPFAM" id="SSF51445">
    <property type="entry name" value="(Trans)glycosidases"/>
    <property type="match status" value="1"/>
</dbReference>
<keyword evidence="3" id="KW-0326">Glycosidase</keyword>
<dbReference type="STRING" id="448385.sce8234"/>
<comment type="similarity">
    <text evidence="1">Belongs to the glycosyl hydrolase 25 family.</text>
</comment>
<keyword evidence="2" id="KW-0378">Hydrolase</keyword>
<organism evidence="5 6">
    <name type="scientific">Sorangium cellulosum (strain So ce56)</name>
    <name type="common">Polyangium cellulosum (strain So ce56)</name>
    <dbReference type="NCBI Taxonomy" id="448385"/>
    <lineage>
        <taxon>Bacteria</taxon>
        <taxon>Pseudomonadati</taxon>
        <taxon>Myxococcota</taxon>
        <taxon>Polyangia</taxon>
        <taxon>Polyangiales</taxon>
        <taxon>Polyangiaceae</taxon>
        <taxon>Sorangium</taxon>
    </lineage>
</organism>
<feature type="domain" description="Peptidoglycan binding-like" evidence="4">
    <location>
        <begin position="402"/>
        <end position="460"/>
    </location>
</feature>
<dbReference type="InterPro" id="IPR036366">
    <property type="entry name" value="PGBDSf"/>
</dbReference>
<dbReference type="AlphaFoldDB" id="A9FN96"/>
<dbReference type="eggNOG" id="COG0791">
    <property type="taxonomic scope" value="Bacteria"/>
</dbReference>
<dbReference type="SUPFAM" id="SSF54001">
    <property type="entry name" value="Cysteine proteinases"/>
    <property type="match status" value="1"/>
</dbReference>
<dbReference type="HOGENOM" id="CLU_340362_0_0_7"/>
<gene>
    <name evidence="5" type="ordered locus">sce8234</name>
</gene>
<dbReference type="Gene3D" id="1.10.101.10">
    <property type="entry name" value="PGBD-like superfamily/PGBD"/>
    <property type="match status" value="1"/>
</dbReference>
<dbReference type="Pfam" id="PF01471">
    <property type="entry name" value="PG_binding_1"/>
    <property type="match status" value="1"/>
</dbReference>
<dbReference type="Gene3D" id="3.90.1720.10">
    <property type="entry name" value="endopeptidase domain like (from Nostoc punctiforme)"/>
    <property type="match status" value="1"/>
</dbReference>
<dbReference type="PROSITE" id="PS51904">
    <property type="entry name" value="GLYCOSYL_HYDROL_F25_2"/>
    <property type="match status" value="1"/>
</dbReference>
<dbReference type="InterPro" id="IPR002053">
    <property type="entry name" value="Glyco_hydro_25"/>
</dbReference>
<dbReference type="SMART" id="SM00641">
    <property type="entry name" value="Glyco_25"/>
    <property type="match status" value="1"/>
</dbReference>
<evidence type="ECO:0000313" key="5">
    <source>
        <dbReference type="EMBL" id="CAN98404.1"/>
    </source>
</evidence>
<evidence type="ECO:0000256" key="1">
    <source>
        <dbReference type="ARBA" id="ARBA00010646"/>
    </source>
</evidence>
<dbReference type="eggNOG" id="COG3757">
    <property type="taxonomic scope" value="Bacteria"/>
</dbReference>
<dbReference type="PANTHER" id="PTHR34135">
    <property type="entry name" value="LYSOZYME"/>
    <property type="match status" value="1"/>
</dbReference>
<dbReference type="GO" id="GO:0016998">
    <property type="term" value="P:cell wall macromolecule catabolic process"/>
    <property type="evidence" value="ECO:0007669"/>
    <property type="project" value="InterPro"/>
</dbReference>
<dbReference type="PANTHER" id="PTHR34135:SF2">
    <property type="entry name" value="LYSOZYME"/>
    <property type="match status" value="1"/>
</dbReference>
<name>A9FN96_SORC5</name>
<dbReference type="Gene3D" id="3.20.20.80">
    <property type="entry name" value="Glycosidases"/>
    <property type="match status" value="1"/>
</dbReference>